<sequence length="326" mass="37754">MCIDYRKLNQKLVKDKFPLPLIEDVLDTLQEAKVYSTLDLRNGLFHVDVDEDCRKYTSFIVLDGDLTRKGIVISYLDDLVIPAKDEKEGLEKLKIVFEVAKKYGLEIKFKKCQFLKKTIEFLGHVVENGTIKPSTAKTQAVLKFPEPTTIKQVQSFLGLTGYFRKYIKDYSTIAKPLSDLTRKENPFVFGTLQKAAFEKLKNIMSEGPLLHIYKYGRRTELHTDACKQGYSAILLQEAEDGKLHPVYYMSKKTTTAEEKYDSYELEVLAIINALKKFRVYLLGHFKIVTDCSAFQKTMHKKDLITRIARWALQLEEFDYEIELEVE</sequence>
<dbReference type="InterPro" id="IPR051320">
    <property type="entry name" value="Viral_Replic_Matur_Polypro"/>
</dbReference>
<evidence type="ECO:0000256" key="3">
    <source>
        <dbReference type="ARBA" id="ARBA00022679"/>
    </source>
</evidence>
<dbReference type="PANTHER" id="PTHR33064">
    <property type="entry name" value="POL PROTEIN"/>
    <property type="match status" value="1"/>
</dbReference>
<dbReference type="EMBL" id="BMAV01023068">
    <property type="protein sequence ID" value="GFY78548.1"/>
    <property type="molecule type" value="Genomic_DNA"/>
</dbReference>
<accession>A0A8X6K6W7</accession>
<dbReference type="CDD" id="cd09274">
    <property type="entry name" value="RNase_HI_RT_Ty3"/>
    <property type="match status" value="1"/>
</dbReference>
<evidence type="ECO:0000259" key="10">
    <source>
        <dbReference type="PROSITE" id="PS50878"/>
    </source>
</evidence>
<dbReference type="SUPFAM" id="SSF56672">
    <property type="entry name" value="DNA/RNA polymerases"/>
    <property type="match status" value="1"/>
</dbReference>
<dbReference type="Pfam" id="PF00078">
    <property type="entry name" value="RVT_1"/>
    <property type="match status" value="1"/>
</dbReference>
<dbReference type="PROSITE" id="PS50878">
    <property type="entry name" value="RT_POL"/>
    <property type="match status" value="1"/>
</dbReference>
<dbReference type="EC" id="2.7.7.49" evidence="1"/>
<evidence type="ECO:0000313" key="13">
    <source>
        <dbReference type="Proteomes" id="UP000886998"/>
    </source>
</evidence>
<keyword evidence="4" id="KW-0548">Nucleotidyltransferase</keyword>
<dbReference type="FunFam" id="3.10.20.370:FF:000001">
    <property type="entry name" value="Retrovirus-related Pol polyprotein from transposon 17.6-like protein"/>
    <property type="match status" value="1"/>
</dbReference>
<keyword evidence="9" id="KW-0695">RNA-directed DNA polymerase</keyword>
<keyword evidence="3" id="KW-0808">Transferase</keyword>
<dbReference type="InterPro" id="IPR000477">
    <property type="entry name" value="RT_dom"/>
</dbReference>
<dbReference type="Proteomes" id="UP000886998">
    <property type="component" value="Unassembled WGS sequence"/>
</dbReference>
<evidence type="ECO:0000313" key="12">
    <source>
        <dbReference type="EMBL" id="GFY78548.1"/>
    </source>
</evidence>
<keyword evidence="5" id="KW-0540">Nuclease</keyword>
<dbReference type="EMBL" id="BMAV01023866">
    <property type="protein sequence ID" value="GFS28139.1"/>
    <property type="molecule type" value="Genomic_DNA"/>
</dbReference>
<evidence type="ECO:0000313" key="11">
    <source>
        <dbReference type="EMBL" id="GFS28139.1"/>
    </source>
</evidence>
<keyword evidence="13" id="KW-1185">Reference proteome</keyword>
<reference evidence="11" key="1">
    <citation type="submission" date="2020-08" db="EMBL/GenBank/DDBJ databases">
        <title>Multicomponent nature underlies the extraordinary mechanical properties of spider dragline silk.</title>
        <authorList>
            <person name="Kono N."/>
            <person name="Nakamura H."/>
            <person name="Mori M."/>
            <person name="Yoshida Y."/>
            <person name="Ohtoshi R."/>
            <person name="Malay A.D."/>
            <person name="Moran D.A.P."/>
            <person name="Tomita M."/>
            <person name="Numata K."/>
            <person name="Arakawa K."/>
        </authorList>
    </citation>
    <scope>NUCLEOTIDE SEQUENCE</scope>
</reference>
<evidence type="ECO:0000256" key="8">
    <source>
        <dbReference type="ARBA" id="ARBA00022801"/>
    </source>
</evidence>
<evidence type="ECO:0000256" key="7">
    <source>
        <dbReference type="ARBA" id="ARBA00022759"/>
    </source>
</evidence>
<dbReference type="GO" id="GO:0004190">
    <property type="term" value="F:aspartic-type endopeptidase activity"/>
    <property type="evidence" value="ECO:0007669"/>
    <property type="project" value="UniProtKB-KW"/>
</dbReference>
<keyword evidence="2" id="KW-0645">Protease</keyword>
<evidence type="ECO:0000256" key="1">
    <source>
        <dbReference type="ARBA" id="ARBA00012493"/>
    </source>
</evidence>
<evidence type="ECO:0000256" key="5">
    <source>
        <dbReference type="ARBA" id="ARBA00022722"/>
    </source>
</evidence>
<dbReference type="GO" id="GO:0003964">
    <property type="term" value="F:RNA-directed DNA polymerase activity"/>
    <property type="evidence" value="ECO:0007669"/>
    <property type="project" value="UniProtKB-KW"/>
</dbReference>
<dbReference type="InterPro" id="IPR043128">
    <property type="entry name" value="Rev_trsase/Diguanyl_cyclase"/>
</dbReference>
<dbReference type="PANTHER" id="PTHR33064:SF37">
    <property type="entry name" value="RIBONUCLEASE H"/>
    <property type="match status" value="1"/>
</dbReference>
<evidence type="ECO:0000256" key="4">
    <source>
        <dbReference type="ARBA" id="ARBA00022695"/>
    </source>
</evidence>
<dbReference type="AlphaFoldDB" id="A0A8X6K6W7"/>
<proteinExistence type="predicted"/>
<dbReference type="FunFam" id="3.30.70.270:FF:000003">
    <property type="entry name" value="Transposon Ty3-G Gag-Pol polyprotein"/>
    <property type="match status" value="1"/>
</dbReference>
<gene>
    <name evidence="11" type="primary">pol</name>
    <name evidence="12" type="ORF">TNIN_173281</name>
    <name evidence="11" type="ORF">TNIN_202561</name>
</gene>
<keyword evidence="7" id="KW-0255">Endonuclease</keyword>
<comment type="caution">
    <text evidence="11">The sequence shown here is derived from an EMBL/GenBank/DDBJ whole genome shotgun (WGS) entry which is preliminary data.</text>
</comment>
<dbReference type="Pfam" id="PF17917">
    <property type="entry name" value="RT_RNaseH"/>
    <property type="match status" value="1"/>
</dbReference>
<dbReference type="OrthoDB" id="6418967at2759"/>
<dbReference type="Gene3D" id="3.10.10.10">
    <property type="entry name" value="HIV Type 1 Reverse Transcriptase, subunit A, domain 1"/>
    <property type="match status" value="1"/>
</dbReference>
<evidence type="ECO:0000256" key="9">
    <source>
        <dbReference type="ARBA" id="ARBA00022918"/>
    </source>
</evidence>
<keyword evidence="8" id="KW-0378">Hydrolase</keyword>
<evidence type="ECO:0000256" key="2">
    <source>
        <dbReference type="ARBA" id="ARBA00022670"/>
    </source>
</evidence>
<dbReference type="FunFam" id="3.30.70.270:FF:000020">
    <property type="entry name" value="Transposon Tf2-6 polyprotein-like Protein"/>
    <property type="match status" value="1"/>
</dbReference>
<name>A0A8X6K6W7_9ARAC</name>
<dbReference type="GO" id="GO:0006508">
    <property type="term" value="P:proteolysis"/>
    <property type="evidence" value="ECO:0007669"/>
    <property type="project" value="UniProtKB-KW"/>
</dbReference>
<feature type="domain" description="Reverse transcriptase" evidence="10">
    <location>
        <begin position="1"/>
        <end position="126"/>
    </location>
</feature>
<protein>
    <recommendedName>
        <fullName evidence="1">RNA-directed DNA polymerase</fullName>
        <ecNumber evidence="1">2.7.7.49</ecNumber>
    </recommendedName>
</protein>
<evidence type="ECO:0000256" key="6">
    <source>
        <dbReference type="ARBA" id="ARBA00022750"/>
    </source>
</evidence>
<keyword evidence="6" id="KW-0064">Aspartyl protease</keyword>
<organism evidence="11 13">
    <name type="scientific">Trichonephila inaurata madagascariensis</name>
    <dbReference type="NCBI Taxonomy" id="2747483"/>
    <lineage>
        <taxon>Eukaryota</taxon>
        <taxon>Metazoa</taxon>
        <taxon>Ecdysozoa</taxon>
        <taxon>Arthropoda</taxon>
        <taxon>Chelicerata</taxon>
        <taxon>Arachnida</taxon>
        <taxon>Araneae</taxon>
        <taxon>Araneomorphae</taxon>
        <taxon>Entelegynae</taxon>
        <taxon>Araneoidea</taxon>
        <taxon>Nephilidae</taxon>
        <taxon>Trichonephila</taxon>
        <taxon>Trichonephila inaurata</taxon>
    </lineage>
</organism>
<dbReference type="InterPro" id="IPR043502">
    <property type="entry name" value="DNA/RNA_pol_sf"/>
</dbReference>
<dbReference type="CDD" id="cd01647">
    <property type="entry name" value="RT_LTR"/>
    <property type="match status" value="1"/>
</dbReference>
<dbReference type="InterPro" id="IPR041373">
    <property type="entry name" value="RT_RNaseH"/>
</dbReference>
<dbReference type="Gene3D" id="3.30.70.270">
    <property type="match status" value="3"/>
</dbReference>
<dbReference type="GO" id="GO:0004519">
    <property type="term" value="F:endonuclease activity"/>
    <property type="evidence" value="ECO:0007669"/>
    <property type="project" value="UniProtKB-KW"/>
</dbReference>